<feature type="compositionally biased region" description="Low complexity" evidence="1">
    <location>
        <begin position="259"/>
        <end position="269"/>
    </location>
</feature>
<dbReference type="EMBL" id="JAACJN010000008">
    <property type="protein sequence ID" value="KAF5391932.1"/>
    <property type="molecule type" value="Genomic_DNA"/>
</dbReference>
<dbReference type="Proteomes" id="UP000518752">
    <property type="component" value="Unassembled WGS sequence"/>
</dbReference>
<feature type="region of interest" description="Disordered" evidence="1">
    <location>
        <begin position="238"/>
        <end position="269"/>
    </location>
</feature>
<sequence>MPVETDQQIRIPVIPVTMILDEKTLLSPPPPYFEDIDDRSETTSILAIGSNNPYAAYISARQSPKPRPIFTSLPSHLLLQIVYCTFPQEDGEFDGDLKAVLQRRTLHWLETSLRLVSCELYIVAMNVLRSIYLSTYDSLVQPPYSSDPFPSTSLIPLLQSKKASPYGSSTTLFPQHRELKTLDQFIAILAYEELLYDTSSLHLSRHEAYKDMFELMQPRSRLEDLVGELGMRAGLISLQAEPSAPHTTDMKEKEKEHAASSSGSSLSLHALPPIPKPLKRSRSTFSIFSAFSKGKGKGKAAEVVPQRIDQRRTSITPIPFECLKISFSTRKVGLMYAPTPPPPSSQSSLTVTGSTTTAYGGSTYGALGVSHHSRGAKRTIVEVEREREESLEKSAETLIRGLRDYLVQGA</sequence>
<protein>
    <submittedName>
        <fullName evidence="2">Uncharacterized protein</fullName>
    </submittedName>
</protein>
<evidence type="ECO:0000256" key="1">
    <source>
        <dbReference type="SAM" id="MobiDB-lite"/>
    </source>
</evidence>
<name>A0A8H5HYN1_9AGAR</name>
<reference evidence="2 3" key="1">
    <citation type="journal article" date="2020" name="ISME J.">
        <title>Uncovering the hidden diversity of litter-decomposition mechanisms in mushroom-forming fungi.</title>
        <authorList>
            <person name="Floudas D."/>
            <person name="Bentzer J."/>
            <person name="Ahren D."/>
            <person name="Johansson T."/>
            <person name="Persson P."/>
            <person name="Tunlid A."/>
        </authorList>
    </citation>
    <scope>NUCLEOTIDE SEQUENCE [LARGE SCALE GENOMIC DNA]</scope>
    <source>
        <strain evidence="2 3">CBS 406.79</strain>
    </source>
</reference>
<comment type="caution">
    <text evidence="2">The sequence shown here is derived from an EMBL/GenBank/DDBJ whole genome shotgun (WGS) entry which is preliminary data.</text>
</comment>
<dbReference type="AlphaFoldDB" id="A0A8H5HYN1"/>
<evidence type="ECO:0000313" key="3">
    <source>
        <dbReference type="Proteomes" id="UP000518752"/>
    </source>
</evidence>
<proteinExistence type="predicted"/>
<organism evidence="2 3">
    <name type="scientific">Collybiopsis confluens</name>
    <dbReference type="NCBI Taxonomy" id="2823264"/>
    <lineage>
        <taxon>Eukaryota</taxon>
        <taxon>Fungi</taxon>
        <taxon>Dikarya</taxon>
        <taxon>Basidiomycota</taxon>
        <taxon>Agaricomycotina</taxon>
        <taxon>Agaricomycetes</taxon>
        <taxon>Agaricomycetidae</taxon>
        <taxon>Agaricales</taxon>
        <taxon>Marasmiineae</taxon>
        <taxon>Omphalotaceae</taxon>
        <taxon>Collybiopsis</taxon>
    </lineage>
</organism>
<dbReference type="OrthoDB" id="2536866at2759"/>
<feature type="compositionally biased region" description="Basic and acidic residues" evidence="1">
    <location>
        <begin position="248"/>
        <end position="258"/>
    </location>
</feature>
<keyword evidence="3" id="KW-1185">Reference proteome</keyword>
<accession>A0A8H5HYN1</accession>
<evidence type="ECO:0000313" key="2">
    <source>
        <dbReference type="EMBL" id="KAF5391932.1"/>
    </source>
</evidence>
<gene>
    <name evidence="2" type="ORF">D9757_001725</name>
</gene>